<keyword evidence="2" id="KW-1185">Reference proteome</keyword>
<sequence>MIKKPVKIIVNTTQTLSDGSTQTYNQTFEGFWYVKGDVQYFHYQENNESGLGNTQTTLKVAQNDITLIRQGEINMRHVYQLDKQFSGQYQTPYGNLGFWIETEKMDHFIGDDEARICIEYTMEMEGEKSRMNLQIKVKTISKD</sequence>
<evidence type="ECO:0008006" key="3">
    <source>
        <dbReference type="Google" id="ProtNLM"/>
    </source>
</evidence>
<comment type="caution">
    <text evidence="1">The sequence shown here is derived from an EMBL/GenBank/DDBJ whole genome shotgun (WGS) entry which is preliminary data.</text>
</comment>
<reference evidence="1" key="1">
    <citation type="journal article" date="2023" name="Int. J. Syst. Evol. Microbiol.">
        <title>Collibacillus ludicampi gen. nov., sp. nov., a new soil bacterium of the family Alicyclobacillaceae.</title>
        <authorList>
            <person name="Jojima T."/>
            <person name="Ioku Y."/>
            <person name="Fukuta Y."/>
            <person name="Shirasaka N."/>
            <person name="Matsumura Y."/>
            <person name="Mori M."/>
        </authorList>
    </citation>
    <scope>NUCLEOTIDE SEQUENCE</scope>
    <source>
        <strain evidence="1">TP075</strain>
    </source>
</reference>
<dbReference type="EMBL" id="BOQE01000001">
    <property type="protein sequence ID" value="GIM45781.1"/>
    <property type="molecule type" value="Genomic_DNA"/>
</dbReference>
<name>A0AAV4LDE1_9BACL</name>
<dbReference type="InterPro" id="IPR015231">
    <property type="entry name" value="DUF1934"/>
</dbReference>
<dbReference type="RefSeq" id="WP_282198955.1">
    <property type="nucleotide sequence ID" value="NZ_BOQE01000001.1"/>
</dbReference>
<dbReference type="Pfam" id="PF09148">
    <property type="entry name" value="DUF1934"/>
    <property type="match status" value="1"/>
</dbReference>
<accession>A0AAV4LDE1</accession>
<gene>
    <name evidence="1" type="ORF">DNHGIG_13300</name>
</gene>
<evidence type="ECO:0000313" key="2">
    <source>
        <dbReference type="Proteomes" id="UP001057291"/>
    </source>
</evidence>
<dbReference type="Gene3D" id="2.40.128.20">
    <property type="match status" value="1"/>
</dbReference>
<dbReference type="AlphaFoldDB" id="A0AAV4LDE1"/>
<dbReference type="SUPFAM" id="SSF50814">
    <property type="entry name" value="Lipocalins"/>
    <property type="match status" value="1"/>
</dbReference>
<dbReference type="Proteomes" id="UP001057291">
    <property type="component" value="Unassembled WGS sequence"/>
</dbReference>
<dbReference type="InterPro" id="IPR012674">
    <property type="entry name" value="Calycin"/>
</dbReference>
<proteinExistence type="predicted"/>
<organism evidence="1 2">
    <name type="scientific">Collibacillus ludicampi</name>
    <dbReference type="NCBI Taxonomy" id="2771369"/>
    <lineage>
        <taxon>Bacteria</taxon>
        <taxon>Bacillati</taxon>
        <taxon>Bacillota</taxon>
        <taxon>Bacilli</taxon>
        <taxon>Bacillales</taxon>
        <taxon>Alicyclobacillaceae</taxon>
        <taxon>Collibacillus</taxon>
    </lineage>
</organism>
<evidence type="ECO:0000313" key="1">
    <source>
        <dbReference type="EMBL" id="GIM45781.1"/>
    </source>
</evidence>
<protein>
    <recommendedName>
        <fullName evidence="3">DUF1934 domain-containing protein</fullName>
    </recommendedName>
</protein>